<dbReference type="RefSeq" id="WP_183374928.1">
    <property type="nucleotide sequence ID" value="NZ_JACHWP010000001.1"/>
</dbReference>
<dbReference type="AlphaFoldDB" id="A0A839R1Z1"/>
<comment type="caution">
    <text evidence="1">The sequence shown here is derived from an EMBL/GenBank/DDBJ whole genome shotgun (WGS) entry which is preliminary data.</text>
</comment>
<sequence length="183" mass="18368">MSVALGVSPRAEGAGVDPAAAEKGLTLSRDQQEDAEVISKGLEDFFTRYMPVKSGKFVVHDSAVIADGYGDALPKFEKMASELNAMADGRVAIAGDRTASASSAKSYAQCVVLSALGIPAGALSAGTWTAIADAIKMYRWGLAAKTIVRGLGPAALKGVLRAVGGPAAIAAALAGSAIVCAGS</sequence>
<organism evidence="1 2">
    <name type="scientific">Helcobacillus massiliensis</name>
    <dbReference type="NCBI Taxonomy" id="521392"/>
    <lineage>
        <taxon>Bacteria</taxon>
        <taxon>Bacillati</taxon>
        <taxon>Actinomycetota</taxon>
        <taxon>Actinomycetes</taxon>
        <taxon>Micrococcales</taxon>
        <taxon>Dermabacteraceae</taxon>
        <taxon>Helcobacillus</taxon>
    </lineage>
</organism>
<protein>
    <submittedName>
        <fullName evidence="1">Uncharacterized protein</fullName>
    </submittedName>
</protein>
<evidence type="ECO:0000313" key="2">
    <source>
        <dbReference type="Proteomes" id="UP000568050"/>
    </source>
</evidence>
<evidence type="ECO:0000313" key="1">
    <source>
        <dbReference type="EMBL" id="MBB3022686.1"/>
    </source>
</evidence>
<proteinExistence type="predicted"/>
<reference evidence="1 2" key="1">
    <citation type="submission" date="2020-08" db="EMBL/GenBank/DDBJ databases">
        <title>Sequencing the genomes of 1000 actinobacteria strains.</title>
        <authorList>
            <person name="Klenk H.-P."/>
        </authorList>
    </citation>
    <scope>NUCLEOTIDE SEQUENCE [LARGE SCALE GENOMIC DNA]</scope>
    <source>
        <strain evidence="1 2">DSM 23040</strain>
    </source>
</reference>
<keyword evidence="2" id="KW-1185">Reference proteome</keyword>
<gene>
    <name evidence="1" type="ORF">FHX50_000934</name>
</gene>
<dbReference type="Proteomes" id="UP000568050">
    <property type="component" value="Unassembled WGS sequence"/>
</dbReference>
<dbReference type="EMBL" id="JACHWP010000001">
    <property type="protein sequence ID" value="MBB3022686.1"/>
    <property type="molecule type" value="Genomic_DNA"/>
</dbReference>
<name>A0A839R1Z1_9MICO</name>
<accession>A0A839R1Z1</accession>